<dbReference type="GO" id="GO:0005737">
    <property type="term" value="C:cytoplasm"/>
    <property type="evidence" value="ECO:0007669"/>
    <property type="project" value="TreeGrafter"/>
</dbReference>
<keyword evidence="3 4" id="KW-0560">Oxidoreductase</keyword>
<evidence type="ECO:0000256" key="3">
    <source>
        <dbReference type="ARBA" id="ARBA00023002"/>
    </source>
</evidence>
<dbReference type="PANTHER" id="PTHR21708:SF26">
    <property type="entry name" value="2-DEHYDROPANTOATE 2-REDUCTASE"/>
    <property type="match status" value="1"/>
</dbReference>
<comment type="similarity">
    <text evidence="1 4">Belongs to the ketopantoate reductase family.</text>
</comment>
<name>C2XSL4_BACMY</name>
<dbReference type="HOGENOM" id="CLU_031468_6_1_9"/>
<proteinExistence type="inferred from homology"/>
<dbReference type="InterPro" id="IPR003710">
    <property type="entry name" value="ApbA"/>
</dbReference>
<dbReference type="NCBIfam" id="TIGR00745">
    <property type="entry name" value="apbA_panE"/>
    <property type="match status" value="1"/>
</dbReference>
<dbReference type="FunFam" id="1.10.1040.10:FF:000017">
    <property type="entry name" value="2-dehydropantoate 2-reductase"/>
    <property type="match status" value="1"/>
</dbReference>
<reference evidence="7" key="1">
    <citation type="journal article" date="2012" name="Genome Res.">
        <title>Genomic characterization of the Bacillus cereus sensu lato species: Backdrop to the evolution of Bacillus anthracis.</title>
        <authorList>
            <person name="Zwick M.E."/>
            <person name="Joseph S.J."/>
            <person name="Didelot X."/>
            <person name="Chen P.E."/>
            <person name="Bishop-Lilly K.A."/>
            <person name="Stewart A.C."/>
            <person name="Willner K."/>
            <person name="Nolan N."/>
            <person name="Lentz S."/>
            <person name="Thomason M.K."/>
            <person name="Sozhamannan S."/>
            <person name="Mateczun A.J."/>
            <person name="Du L."/>
            <person name="Read T.D."/>
        </authorList>
    </citation>
    <scope>NUCLEOTIDE SEQUENCE [LARGE SCALE GENOMIC DNA]</scope>
    <source>
        <strain evidence="7">AH603</strain>
    </source>
</reference>
<evidence type="ECO:0000256" key="2">
    <source>
        <dbReference type="ARBA" id="ARBA00022857"/>
    </source>
</evidence>
<dbReference type="InterPro" id="IPR008927">
    <property type="entry name" value="6-PGluconate_DH-like_C_sf"/>
</dbReference>
<dbReference type="EC" id="1.1.1.169" evidence="4"/>
<dbReference type="InterPro" id="IPR036291">
    <property type="entry name" value="NAD(P)-bd_dom_sf"/>
</dbReference>
<comment type="caution">
    <text evidence="7">The sequence shown here is derived from an EMBL/GenBank/DDBJ whole genome shotgun (WGS) entry which is preliminary data.</text>
</comment>
<comment type="pathway">
    <text evidence="4">Cofactor biosynthesis; (R)-pantothenate biosynthesis; (R)-pantoate from 3-methyl-2-oxobutanoate: step 2/2.</text>
</comment>
<dbReference type="AlphaFoldDB" id="C2XSL4"/>
<dbReference type="GO" id="GO:0008677">
    <property type="term" value="F:2-dehydropantoate 2-reductase activity"/>
    <property type="evidence" value="ECO:0007669"/>
    <property type="project" value="UniProtKB-EC"/>
</dbReference>
<dbReference type="InterPro" id="IPR051402">
    <property type="entry name" value="KPR-Related"/>
</dbReference>
<dbReference type="UniPathway" id="UPA00028">
    <property type="reaction ID" value="UER00004"/>
</dbReference>
<sequence length="322" mass="35945">MLEKGGCCMRILVLGAGGVGGFFGGRLVEKGEDVTFLVRSKRKQQLEEKGLVIRSVNGDFSFQPKLVTKEDRTTPFDVILFSTKAYHLHEATIDLKPFVGKNTVIIPLLNGIAHLSLLQKEFGEEKVIGGLCFIETTLNDQGEIVQTSAANRLVFGEIKSQDSERINHISKAFAGTKSSFVLSENITQDMWHKYLFITVMSGVTTLMRAPIGPIRESEGGRDFIQNLFEESVQIMRALGAPVKENIVEEHMKTIDKISYDMKSSMQRDMEKGSSIEAKHLQGYLLDLAEQFSKEAPLLGAVYQNLKVYEEMVFNKSAIELDV</sequence>
<dbReference type="GO" id="GO:0015940">
    <property type="term" value="P:pantothenate biosynthetic process"/>
    <property type="evidence" value="ECO:0007669"/>
    <property type="project" value="UniProtKB-UniPathway"/>
</dbReference>
<gene>
    <name evidence="7" type="ORF">bcere0026_16820</name>
</gene>
<dbReference type="FunFam" id="3.40.50.720:FF:000307">
    <property type="entry name" value="2-dehydropantoate 2-reductase"/>
    <property type="match status" value="1"/>
</dbReference>
<dbReference type="PANTHER" id="PTHR21708">
    <property type="entry name" value="PROBABLE 2-DEHYDROPANTOATE 2-REDUCTASE"/>
    <property type="match status" value="1"/>
</dbReference>
<dbReference type="Gene3D" id="3.40.50.720">
    <property type="entry name" value="NAD(P)-binding Rossmann-like Domain"/>
    <property type="match status" value="1"/>
</dbReference>
<dbReference type="InterPro" id="IPR013332">
    <property type="entry name" value="KPR_N"/>
</dbReference>
<keyword evidence="4" id="KW-0566">Pantothenate biosynthesis</keyword>
<organism evidence="7">
    <name type="scientific">Bacillus mycoides</name>
    <dbReference type="NCBI Taxonomy" id="1405"/>
    <lineage>
        <taxon>Bacteria</taxon>
        <taxon>Bacillati</taxon>
        <taxon>Bacillota</taxon>
        <taxon>Bacilli</taxon>
        <taxon>Bacillales</taxon>
        <taxon>Bacillaceae</taxon>
        <taxon>Bacillus</taxon>
        <taxon>Bacillus cereus group</taxon>
    </lineage>
</organism>
<evidence type="ECO:0000313" key="7">
    <source>
        <dbReference type="EMBL" id="EEL71369.1"/>
    </source>
</evidence>
<protein>
    <recommendedName>
        <fullName evidence="4">2-dehydropantoate 2-reductase</fullName>
        <ecNumber evidence="4">1.1.1.169</ecNumber>
    </recommendedName>
    <alternativeName>
        <fullName evidence="4">Ketopantoate reductase</fullName>
    </alternativeName>
</protein>
<dbReference type="Proteomes" id="UP000001753">
    <property type="component" value="Chromosome"/>
</dbReference>
<dbReference type="InterPro" id="IPR013328">
    <property type="entry name" value="6PGD_dom2"/>
</dbReference>
<dbReference type="EMBL" id="ACMP01000057">
    <property type="protein sequence ID" value="EEL71369.1"/>
    <property type="molecule type" value="Genomic_DNA"/>
</dbReference>
<accession>C2XSL4</accession>
<dbReference type="InterPro" id="IPR013752">
    <property type="entry name" value="KPA_reductase"/>
</dbReference>
<evidence type="ECO:0000256" key="1">
    <source>
        <dbReference type="ARBA" id="ARBA00007870"/>
    </source>
</evidence>
<comment type="catalytic activity">
    <reaction evidence="4">
        <text>(R)-pantoate + NADP(+) = 2-dehydropantoate + NADPH + H(+)</text>
        <dbReference type="Rhea" id="RHEA:16233"/>
        <dbReference type="ChEBI" id="CHEBI:11561"/>
        <dbReference type="ChEBI" id="CHEBI:15378"/>
        <dbReference type="ChEBI" id="CHEBI:15980"/>
        <dbReference type="ChEBI" id="CHEBI:57783"/>
        <dbReference type="ChEBI" id="CHEBI:58349"/>
        <dbReference type="EC" id="1.1.1.169"/>
    </reaction>
</comment>
<keyword evidence="2 4" id="KW-0521">NADP</keyword>
<dbReference type="Pfam" id="PF08546">
    <property type="entry name" value="ApbA_C"/>
    <property type="match status" value="1"/>
</dbReference>
<dbReference type="NCBIfam" id="NF005094">
    <property type="entry name" value="PRK06522.2-5"/>
    <property type="match status" value="1"/>
</dbReference>
<dbReference type="Gene3D" id="1.10.1040.10">
    <property type="entry name" value="N-(1-d-carboxylethyl)-l-norvaline Dehydrogenase, domain 2"/>
    <property type="match status" value="1"/>
</dbReference>
<dbReference type="SUPFAM" id="SSF51735">
    <property type="entry name" value="NAD(P)-binding Rossmann-fold domains"/>
    <property type="match status" value="1"/>
</dbReference>
<evidence type="ECO:0000256" key="4">
    <source>
        <dbReference type="RuleBase" id="RU362068"/>
    </source>
</evidence>
<comment type="function">
    <text evidence="4">Catalyzes the NADPH-dependent reduction of ketopantoate into pantoic acid.</text>
</comment>
<evidence type="ECO:0000259" key="6">
    <source>
        <dbReference type="Pfam" id="PF08546"/>
    </source>
</evidence>
<feature type="domain" description="Ketopantoate reductase N-terminal" evidence="5">
    <location>
        <begin position="11"/>
        <end position="158"/>
    </location>
</feature>
<feature type="domain" description="Ketopantoate reductase C-terminal" evidence="6">
    <location>
        <begin position="185"/>
        <end position="309"/>
    </location>
</feature>
<dbReference type="Pfam" id="PF02558">
    <property type="entry name" value="ApbA"/>
    <property type="match status" value="1"/>
</dbReference>
<dbReference type="SUPFAM" id="SSF48179">
    <property type="entry name" value="6-phosphogluconate dehydrogenase C-terminal domain-like"/>
    <property type="match status" value="1"/>
</dbReference>
<evidence type="ECO:0000259" key="5">
    <source>
        <dbReference type="Pfam" id="PF02558"/>
    </source>
</evidence>